<protein>
    <submittedName>
        <fullName evidence="2">Uncharacterized protein</fullName>
    </submittedName>
</protein>
<evidence type="ECO:0000313" key="2">
    <source>
        <dbReference type="EMBL" id="KAJ7720651.1"/>
    </source>
</evidence>
<name>A0AAD7MK91_9AGAR</name>
<keyword evidence="3" id="KW-1185">Reference proteome</keyword>
<gene>
    <name evidence="2" type="ORF">B0H16DRAFT_1738760</name>
</gene>
<reference evidence="2" key="1">
    <citation type="submission" date="2023-03" db="EMBL/GenBank/DDBJ databases">
        <title>Massive genome expansion in bonnet fungi (Mycena s.s.) driven by repeated elements and novel gene families across ecological guilds.</title>
        <authorList>
            <consortium name="Lawrence Berkeley National Laboratory"/>
            <person name="Harder C.B."/>
            <person name="Miyauchi S."/>
            <person name="Viragh M."/>
            <person name="Kuo A."/>
            <person name="Thoen E."/>
            <person name="Andreopoulos B."/>
            <person name="Lu D."/>
            <person name="Skrede I."/>
            <person name="Drula E."/>
            <person name="Henrissat B."/>
            <person name="Morin E."/>
            <person name="Kohler A."/>
            <person name="Barry K."/>
            <person name="LaButti K."/>
            <person name="Morin E."/>
            <person name="Salamov A."/>
            <person name="Lipzen A."/>
            <person name="Mereny Z."/>
            <person name="Hegedus B."/>
            <person name="Baldrian P."/>
            <person name="Stursova M."/>
            <person name="Weitz H."/>
            <person name="Taylor A."/>
            <person name="Grigoriev I.V."/>
            <person name="Nagy L.G."/>
            <person name="Martin F."/>
            <person name="Kauserud H."/>
        </authorList>
    </citation>
    <scope>NUCLEOTIDE SEQUENCE</scope>
    <source>
        <strain evidence="2">CBHHK182m</strain>
    </source>
</reference>
<dbReference type="Proteomes" id="UP001215598">
    <property type="component" value="Unassembled WGS sequence"/>
</dbReference>
<proteinExistence type="predicted"/>
<accession>A0AAD7MK91</accession>
<evidence type="ECO:0000313" key="3">
    <source>
        <dbReference type="Proteomes" id="UP001215598"/>
    </source>
</evidence>
<organism evidence="2 3">
    <name type="scientific">Mycena metata</name>
    <dbReference type="NCBI Taxonomy" id="1033252"/>
    <lineage>
        <taxon>Eukaryota</taxon>
        <taxon>Fungi</taxon>
        <taxon>Dikarya</taxon>
        <taxon>Basidiomycota</taxon>
        <taxon>Agaricomycotina</taxon>
        <taxon>Agaricomycetes</taxon>
        <taxon>Agaricomycetidae</taxon>
        <taxon>Agaricales</taxon>
        <taxon>Marasmiineae</taxon>
        <taxon>Mycenaceae</taxon>
        <taxon>Mycena</taxon>
    </lineage>
</organism>
<dbReference type="EMBL" id="JARKIB010000238">
    <property type="protein sequence ID" value="KAJ7720651.1"/>
    <property type="molecule type" value="Genomic_DNA"/>
</dbReference>
<feature type="compositionally biased region" description="Basic and acidic residues" evidence="1">
    <location>
        <begin position="119"/>
        <end position="128"/>
    </location>
</feature>
<dbReference type="AlphaFoldDB" id="A0AAD7MK91"/>
<sequence length="314" mass="34700">MSEADFLAAKQDFFSFLSASRTLAQFNSAPDDRKRQLTDLAQSVYRLLPFASFVVAPTQTTLHDQLFEVRGLYHSLYNPEKIANFSYPSGYSHVNKFTRLIQEERHRNTAPAPVVPPPKKKEEKDKRQTRASKKSAATVADSDDEAVSVGEALVDPTAATDEMNVDEDLPAKAGPSGTKTVKKVSTKEAARAASPSISKNKKAAKRARTDATQFHEDSFLTLATAEFYAAGKTSRQLLDEANSVVEMSTDFLTNSLAMRKRMYYIMVEMACIHEQIRSCLVRRAQLMEEGEQIHDSLANLNEEGAGAGIDSLVP</sequence>
<feature type="region of interest" description="Disordered" evidence="1">
    <location>
        <begin position="104"/>
        <end position="209"/>
    </location>
</feature>
<comment type="caution">
    <text evidence="2">The sequence shown here is derived from an EMBL/GenBank/DDBJ whole genome shotgun (WGS) entry which is preliminary data.</text>
</comment>
<evidence type="ECO:0000256" key="1">
    <source>
        <dbReference type="SAM" id="MobiDB-lite"/>
    </source>
</evidence>